<dbReference type="EC" id="2.7.13.3" evidence="3"/>
<evidence type="ECO:0000256" key="8">
    <source>
        <dbReference type="ARBA" id="ARBA00022840"/>
    </source>
</evidence>
<dbReference type="InterPro" id="IPR005467">
    <property type="entry name" value="His_kinase_dom"/>
</dbReference>
<name>A0ABQ0CB66_9PROT</name>
<dbReference type="SUPFAM" id="SSF158472">
    <property type="entry name" value="HAMP domain-like"/>
    <property type="match status" value="1"/>
</dbReference>
<keyword evidence="5 13" id="KW-0808">Transferase</keyword>
<dbReference type="InterPro" id="IPR050351">
    <property type="entry name" value="BphY/WalK/GraS-like"/>
</dbReference>
<comment type="subcellular location">
    <subcellularLocation>
        <location evidence="2">Membrane</location>
    </subcellularLocation>
</comment>
<feature type="transmembrane region" description="Helical" evidence="10">
    <location>
        <begin position="12"/>
        <end position="33"/>
    </location>
</feature>
<keyword evidence="7" id="KW-0418">Kinase</keyword>
<evidence type="ECO:0000256" key="9">
    <source>
        <dbReference type="ARBA" id="ARBA00023012"/>
    </source>
</evidence>
<dbReference type="PROSITE" id="PS50109">
    <property type="entry name" value="HIS_KIN"/>
    <property type="match status" value="1"/>
</dbReference>
<keyword evidence="6" id="KW-0547">Nucleotide-binding</keyword>
<dbReference type="Pfam" id="PF08448">
    <property type="entry name" value="PAS_4"/>
    <property type="match status" value="1"/>
</dbReference>
<dbReference type="EMBL" id="BAAFGK010000004">
    <property type="protein sequence ID" value="GAB0058129.1"/>
    <property type="molecule type" value="Genomic_DNA"/>
</dbReference>
<dbReference type="CDD" id="cd06225">
    <property type="entry name" value="HAMP"/>
    <property type="match status" value="1"/>
</dbReference>
<dbReference type="GO" id="GO:0004673">
    <property type="term" value="F:protein histidine kinase activity"/>
    <property type="evidence" value="ECO:0007669"/>
    <property type="project" value="UniProtKB-EC"/>
</dbReference>
<dbReference type="CDD" id="cd00082">
    <property type="entry name" value="HisKA"/>
    <property type="match status" value="1"/>
</dbReference>
<feature type="transmembrane region" description="Helical" evidence="10">
    <location>
        <begin position="175"/>
        <end position="198"/>
    </location>
</feature>
<keyword evidence="10" id="KW-1133">Transmembrane helix</keyword>
<dbReference type="InterPro" id="IPR035965">
    <property type="entry name" value="PAS-like_dom_sf"/>
</dbReference>
<dbReference type="InterPro" id="IPR036097">
    <property type="entry name" value="HisK_dim/P_sf"/>
</dbReference>
<dbReference type="PANTHER" id="PTHR42878:SF7">
    <property type="entry name" value="SENSOR HISTIDINE KINASE GLRK"/>
    <property type="match status" value="1"/>
</dbReference>
<dbReference type="SMART" id="SM00387">
    <property type="entry name" value="HATPase_c"/>
    <property type="match status" value="1"/>
</dbReference>
<dbReference type="CDD" id="cd00075">
    <property type="entry name" value="HATPase"/>
    <property type="match status" value="1"/>
</dbReference>
<dbReference type="Gene3D" id="1.10.287.130">
    <property type="match status" value="1"/>
</dbReference>
<evidence type="ECO:0000256" key="4">
    <source>
        <dbReference type="ARBA" id="ARBA00022553"/>
    </source>
</evidence>
<dbReference type="SMART" id="SM00304">
    <property type="entry name" value="HAMP"/>
    <property type="match status" value="1"/>
</dbReference>
<proteinExistence type="predicted"/>
<dbReference type="SUPFAM" id="SSF47384">
    <property type="entry name" value="Homodimeric domain of signal transducing histidine kinase"/>
    <property type="match status" value="1"/>
</dbReference>
<reference evidence="13 14" key="1">
    <citation type="submission" date="2024-09" db="EMBL/GenBank/DDBJ databases">
        <title>Draft genome sequence of Candidatus Magnetaquicoccaceae bacterium FCR-1.</title>
        <authorList>
            <person name="Shimoshige H."/>
            <person name="Shimamura S."/>
            <person name="Taoka A."/>
            <person name="Kobayashi H."/>
            <person name="Maekawa T."/>
        </authorList>
    </citation>
    <scope>NUCLEOTIDE SEQUENCE [LARGE SCALE GENOMIC DNA]</scope>
    <source>
        <strain evidence="13 14">FCR-1</strain>
    </source>
</reference>
<dbReference type="InterPro" id="IPR003661">
    <property type="entry name" value="HisK_dim/P_dom"/>
</dbReference>
<dbReference type="PROSITE" id="PS50885">
    <property type="entry name" value="HAMP"/>
    <property type="match status" value="1"/>
</dbReference>
<dbReference type="InterPro" id="IPR003594">
    <property type="entry name" value="HATPase_dom"/>
</dbReference>
<feature type="domain" description="Histidine kinase" evidence="11">
    <location>
        <begin position="387"/>
        <end position="600"/>
    </location>
</feature>
<dbReference type="Pfam" id="PF00512">
    <property type="entry name" value="HisKA"/>
    <property type="match status" value="1"/>
</dbReference>
<dbReference type="SUPFAM" id="SSF55874">
    <property type="entry name" value="ATPase domain of HSP90 chaperone/DNA topoisomerase II/histidine kinase"/>
    <property type="match status" value="1"/>
</dbReference>
<evidence type="ECO:0000313" key="14">
    <source>
        <dbReference type="Proteomes" id="UP001628193"/>
    </source>
</evidence>
<evidence type="ECO:0000313" key="13">
    <source>
        <dbReference type="EMBL" id="GAB0058129.1"/>
    </source>
</evidence>
<evidence type="ECO:0000256" key="10">
    <source>
        <dbReference type="SAM" id="Phobius"/>
    </source>
</evidence>
<organism evidence="13 14">
    <name type="scientific">Candidatus Magnetaquiglobus chichijimensis</name>
    <dbReference type="NCBI Taxonomy" id="3141448"/>
    <lineage>
        <taxon>Bacteria</taxon>
        <taxon>Pseudomonadati</taxon>
        <taxon>Pseudomonadota</taxon>
        <taxon>Magnetococcia</taxon>
        <taxon>Magnetococcales</taxon>
        <taxon>Candidatus Magnetaquicoccaceae</taxon>
        <taxon>Candidatus Magnetaquiglobus</taxon>
    </lineage>
</organism>
<dbReference type="InterPro" id="IPR003660">
    <property type="entry name" value="HAMP_dom"/>
</dbReference>
<accession>A0ABQ0CB66</accession>
<keyword evidence="10" id="KW-0812">Transmembrane</keyword>
<keyword evidence="10" id="KW-0472">Membrane</keyword>
<feature type="domain" description="HAMP" evidence="12">
    <location>
        <begin position="200"/>
        <end position="252"/>
    </location>
</feature>
<keyword evidence="4" id="KW-0597">Phosphoprotein</keyword>
<keyword evidence="9" id="KW-0902">Two-component regulatory system</keyword>
<evidence type="ECO:0000256" key="7">
    <source>
        <dbReference type="ARBA" id="ARBA00022777"/>
    </source>
</evidence>
<dbReference type="SUPFAM" id="SSF55785">
    <property type="entry name" value="PYP-like sensor domain (PAS domain)"/>
    <property type="match status" value="1"/>
</dbReference>
<dbReference type="InterPro" id="IPR004358">
    <property type="entry name" value="Sig_transdc_His_kin-like_C"/>
</dbReference>
<dbReference type="Pfam" id="PF02518">
    <property type="entry name" value="HATPase_c"/>
    <property type="match status" value="1"/>
</dbReference>
<dbReference type="InterPro" id="IPR013656">
    <property type="entry name" value="PAS_4"/>
</dbReference>
<keyword evidence="14" id="KW-1185">Reference proteome</keyword>
<evidence type="ECO:0000256" key="2">
    <source>
        <dbReference type="ARBA" id="ARBA00004370"/>
    </source>
</evidence>
<dbReference type="Pfam" id="PF00672">
    <property type="entry name" value="HAMP"/>
    <property type="match status" value="1"/>
</dbReference>
<dbReference type="Gene3D" id="6.10.340.10">
    <property type="match status" value="1"/>
</dbReference>
<comment type="caution">
    <text evidence="13">The sequence shown here is derived from an EMBL/GenBank/DDBJ whole genome shotgun (WGS) entry which is preliminary data.</text>
</comment>
<evidence type="ECO:0000256" key="5">
    <source>
        <dbReference type="ARBA" id="ARBA00022679"/>
    </source>
</evidence>
<dbReference type="RefSeq" id="WP_420905808.1">
    <property type="nucleotide sequence ID" value="NZ_BAAFGK010000004.1"/>
</dbReference>
<keyword evidence="8" id="KW-0067">ATP-binding</keyword>
<evidence type="ECO:0000256" key="1">
    <source>
        <dbReference type="ARBA" id="ARBA00000085"/>
    </source>
</evidence>
<dbReference type="InterPro" id="IPR036890">
    <property type="entry name" value="HATPase_C_sf"/>
</dbReference>
<sequence length="600" mass="66264">MKLHTRVLLAQSPLVLALVGLGGVAVVAISYLGENSQRMFWDNYLSVQAMQRFKESVERLDVAALFRLLGRQEESQRMIRAQLPLMEQSMHEASLHLVEPGEQEALDRLSERWNFFSPLLEQFSALPLPGPAENFYFDRLYPEFLTLKMAANALVDINQNAMVFKSDHVGALSHWLNSLMLITALVSVAMGFALSWVLSRLLMRPLTVLTLTARRLGNGDHAARAQISGVGEMAELAMAFNGMADRLDQFRRGSEGQVAQAWRISRAVIDSLPDPVLVLDTAGVLIASNVASSCLIPGSGDWRAHLDASLREAIERQWCLVVSGQSGEASGYLSEAVAVSCEHGLRWFLPHALPLHGEEGIAGVTLLLRDVTRFRRFDALREDLISTVAHEFRTPLTSLHMAIHLCLDRSVGTLSATQEELLGTARRDCHRMQAMVDDLLDLSRIQSGRIALQVTPTLTDALLRDVADRHAIHAVERGMTLLLAPNAVSRTVQVDRERLGIALSNLVSNAVHHSGDGCSILLDCLDEDREVRFLVRDSGQGIPEMYREQVFERFFRVPGTRAEGTGLGLSITREIVAAHGGRLGVSSDQDGCSFWFTIPV</sequence>
<dbReference type="SMART" id="SM00388">
    <property type="entry name" value="HisKA"/>
    <property type="match status" value="1"/>
</dbReference>
<evidence type="ECO:0000259" key="12">
    <source>
        <dbReference type="PROSITE" id="PS50885"/>
    </source>
</evidence>
<gene>
    <name evidence="13" type="primary">kinB</name>
    <name evidence="13" type="ORF">SIID45300_02473</name>
</gene>
<comment type="catalytic activity">
    <reaction evidence="1">
        <text>ATP + protein L-histidine = ADP + protein N-phospho-L-histidine.</text>
        <dbReference type="EC" id="2.7.13.3"/>
    </reaction>
</comment>
<dbReference type="Gene3D" id="3.30.565.10">
    <property type="entry name" value="Histidine kinase-like ATPase, C-terminal domain"/>
    <property type="match status" value="1"/>
</dbReference>
<evidence type="ECO:0000259" key="11">
    <source>
        <dbReference type="PROSITE" id="PS50109"/>
    </source>
</evidence>
<dbReference type="PANTHER" id="PTHR42878">
    <property type="entry name" value="TWO-COMPONENT HISTIDINE KINASE"/>
    <property type="match status" value="1"/>
</dbReference>
<protein>
    <recommendedName>
        <fullName evidence="3">histidine kinase</fullName>
        <ecNumber evidence="3">2.7.13.3</ecNumber>
    </recommendedName>
</protein>
<evidence type="ECO:0000256" key="6">
    <source>
        <dbReference type="ARBA" id="ARBA00022741"/>
    </source>
</evidence>
<evidence type="ECO:0000256" key="3">
    <source>
        <dbReference type="ARBA" id="ARBA00012438"/>
    </source>
</evidence>
<dbReference type="Proteomes" id="UP001628193">
    <property type="component" value="Unassembled WGS sequence"/>
</dbReference>
<dbReference type="PRINTS" id="PR00344">
    <property type="entry name" value="BCTRLSENSOR"/>
</dbReference>